<evidence type="ECO:0000313" key="4">
    <source>
        <dbReference type="Proteomes" id="UP000006263"/>
    </source>
</evidence>
<dbReference type="eggNOG" id="COG2214">
    <property type="taxonomic scope" value="Bacteria"/>
</dbReference>
<name>K6ZBX5_9ALTE</name>
<accession>K6ZBX5</accession>
<dbReference type="EMBL" id="BAEP01000077">
    <property type="protein sequence ID" value="GAC26478.1"/>
    <property type="molecule type" value="Genomic_DNA"/>
</dbReference>
<dbReference type="InterPro" id="IPR036869">
    <property type="entry name" value="J_dom_sf"/>
</dbReference>
<dbReference type="Proteomes" id="UP000006263">
    <property type="component" value="Unassembled WGS sequence"/>
</dbReference>
<dbReference type="CDD" id="cd06257">
    <property type="entry name" value="DnaJ"/>
    <property type="match status" value="1"/>
</dbReference>
<gene>
    <name evidence="3" type="ORF">GMES_4206</name>
</gene>
<organism evidence="3 4">
    <name type="scientific">Paraglaciecola mesophila KMM 241</name>
    <dbReference type="NCBI Taxonomy" id="1128912"/>
    <lineage>
        <taxon>Bacteria</taxon>
        <taxon>Pseudomonadati</taxon>
        <taxon>Pseudomonadota</taxon>
        <taxon>Gammaproteobacteria</taxon>
        <taxon>Alteromonadales</taxon>
        <taxon>Alteromonadaceae</taxon>
        <taxon>Paraglaciecola</taxon>
    </lineage>
</organism>
<dbReference type="PROSITE" id="PS50076">
    <property type="entry name" value="DNAJ_2"/>
    <property type="match status" value="1"/>
</dbReference>
<feature type="domain" description="J" evidence="2">
    <location>
        <begin position="211"/>
        <end position="266"/>
    </location>
</feature>
<dbReference type="SUPFAM" id="SSF46565">
    <property type="entry name" value="Chaperone J-domain"/>
    <property type="match status" value="1"/>
</dbReference>
<evidence type="ECO:0000259" key="2">
    <source>
        <dbReference type="PROSITE" id="PS50076"/>
    </source>
</evidence>
<proteinExistence type="predicted"/>
<dbReference type="OrthoDB" id="581986at2"/>
<reference evidence="3 4" key="1">
    <citation type="journal article" date="2017" name="Antonie Van Leeuwenhoek">
        <title>Rhizobium rhizosphaerae sp. nov., a novel species isolated from rice rhizosphere.</title>
        <authorList>
            <person name="Zhao J.J."/>
            <person name="Zhang J."/>
            <person name="Zhang R.J."/>
            <person name="Zhang C.W."/>
            <person name="Yin H.Q."/>
            <person name="Zhang X.X."/>
        </authorList>
    </citation>
    <scope>NUCLEOTIDE SEQUENCE [LARGE SCALE GENOMIC DNA]</scope>
    <source>
        <strain evidence="3 4">KMM 241</strain>
    </source>
</reference>
<dbReference type="InterPro" id="IPR001623">
    <property type="entry name" value="DnaJ_domain"/>
</dbReference>
<evidence type="ECO:0000313" key="3">
    <source>
        <dbReference type="EMBL" id="GAC26478.1"/>
    </source>
</evidence>
<comment type="caution">
    <text evidence="3">The sequence shown here is derived from an EMBL/GenBank/DDBJ whole genome shotgun (WGS) entry which is preliminary data.</text>
</comment>
<dbReference type="Gene3D" id="1.10.287.110">
    <property type="entry name" value="DnaJ domain"/>
    <property type="match status" value="1"/>
</dbReference>
<dbReference type="Pfam" id="PF12339">
    <property type="entry name" value="DNAJ_related"/>
    <property type="match status" value="1"/>
</dbReference>
<keyword evidence="1" id="KW-0143">Chaperone</keyword>
<dbReference type="AlphaFoldDB" id="K6ZBX5"/>
<sequence length="266" mass="29896">MKDVPNSELSLSHISVKDKRQRVTPSLVSSVEGLLLAHPLGISEYDLLKRLQTSFGDFQVASAAKFEQRTAEYAFEGSNDTSSELSSVQPVQHSAELFSSLSLSEPLALFRTHFVLFNALYQLRQTWREQGIGDIDIYTLNIRPLPLNAQGSKNSLSIADPLAEYYLDWDNFTETSQAEVEALLDNFWLNYQQEETPSELQKSGDTQQLEKSYAVLALPINAPLKAVKRQYLKLIHQHHPDKGGDVHSAQTLQGAYAYILKNQGIR</sequence>
<keyword evidence="3" id="KW-0346">Stress response</keyword>
<evidence type="ECO:0000256" key="1">
    <source>
        <dbReference type="ARBA" id="ARBA00023186"/>
    </source>
</evidence>
<protein>
    <submittedName>
        <fullName evidence="3">Heat shock protein DnaJ-like</fullName>
    </submittedName>
</protein>
<dbReference type="InterPro" id="IPR021059">
    <property type="entry name" value="DnaJ-related_N"/>
</dbReference>